<evidence type="ECO:0000256" key="5">
    <source>
        <dbReference type="ARBA" id="ARBA00038306"/>
    </source>
</evidence>
<dbReference type="PANTHER" id="PTHR34001:SF3">
    <property type="entry name" value="BLL7405 PROTEIN"/>
    <property type="match status" value="1"/>
</dbReference>
<keyword evidence="2 6" id="KW-0732">Signal</keyword>
<gene>
    <name evidence="8" type="ORF">G3A50_02955</name>
</gene>
<name>A0A6P1YII4_9HYPH</name>
<organism evidence="8 9">
    <name type="scientific">Ancylobacter pratisalsi</name>
    <dbReference type="NCBI Taxonomy" id="1745854"/>
    <lineage>
        <taxon>Bacteria</taxon>
        <taxon>Pseudomonadati</taxon>
        <taxon>Pseudomonadota</taxon>
        <taxon>Alphaproteobacteria</taxon>
        <taxon>Hyphomicrobiales</taxon>
        <taxon>Xanthobacteraceae</taxon>
        <taxon>Ancylobacter</taxon>
    </lineage>
</organism>
<evidence type="ECO:0000256" key="6">
    <source>
        <dbReference type="SAM" id="SignalP"/>
    </source>
</evidence>
<dbReference type="InterPro" id="IPR027385">
    <property type="entry name" value="Beta-barrel_OMP"/>
</dbReference>
<evidence type="ECO:0000256" key="3">
    <source>
        <dbReference type="ARBA" id="ARBA00023136"/>
    </source>
</evidence>
<feature type="chain" id="PRO_5026678782" evidence="6">
    <location>
        <begin position="24"/>
        <end position="255"/>
    </location>
</feature>
<dbReference type="EMBL" id="CP048630">
    <property type="protein sequence ID" value="QIB32780.1"/>
    <property type="molecule type" value="Genomic_DNA"/>
</dbReference>
<evidence type="ECO:0000256" key="1">
    <source>
        <dbReference type="ARBA" id="ARBA00004442"/>
    </source>
</evidence>
<dbReference type="InterPro" id="IPR051692">
    <property type="entry name" value="OMP-like"/>
</dbReference>
<evidence type="ECO:0000259" key="7">
    <source>
        <dbReference type="Pfam" id="PF13505"/>
    </source>
</evidence>
<dbReference type="Pfam" id="PF13505">
    <property type="entry name" value="OMP_b-brl"/>
    <property type="match status" value="1"/>
</dbReference>
<dbReference type="KEGG" id="apra:G3A50_02955"/>
<evidence type="ECO:0000256" key="2">
    <source>
        <dbReference type="ARBA" id="ARBA00022729"/>
    </source>
</evidence>
<dbReference type="Proteomes" id="UP000464751">
    <property type="component" value="Chromosome"/>
</dbReference>
<dbReference type="SUPFAM" id="SSF56925">
    <property type="entry name" value="OMPA-like"/>
    <property type="match status" value="1"/>
</dbReference>
<keyword evidence="3" id="KW-0472">Membrane</keyword>
<accession>A0A6P1YII4</accession>
<comment type="subcellular location">
    <subcellularLocation>
        <location evidence="1">Cell outer membrane</location>
    </subcellularLocation>
</comment>
<evidence type="ECO:0000313" key="8">
    <source>
        <dbReference type="EMBL" id="QIB32780.1"/>
    </source>
</evidence>
<proteinExistence type="inferred from homology"/>
<comment type="similarity">
    <text evidence="5">Belongs to the Omp25/RopB family.</text>
</comment>
<protein>
    <submittedName>
        <fullName evidence="8">Porin family protein</fullName>
    </submittedName>
</protein>
<feature type="domain" description="Outer membrane protein beta-barrel" evidence="7">
    <location>
        <begin position="9"/>
        <end position="255"/>
    </location>
</feature>
<reference evidence="8 9" key="1">
    <citation type="submission" date="2020-02" db="EMBL/GenBank/DDBJ databases">
        <authorList>
            <person name="Li G."/>
        </authorList>
    </citation>
    <scope>NUCLEOTIDE SEQUENCE [LARGE SCALE GENOMIC DNA]</scope>
    <source>
        <strain evidence="8 9">DSM 102029</strain>
    </source>
</reference>
<dbReference type="RefSeq" id="WP_163073867.1">
    <property type="nucleotide sequence ID" value="NZ_CP048630.1"/>
</dbReference>
<feature type="signal peptide" evidence="6">
    <location>
        <begin position="1"/>
        <end position="23"/>
    </location>
</feature>
<keyword evidence="9" id="KW-1185">Reference proteome</keyword>
<dbReference type="AlphaFoldDB" id="A0A6P1YII4"/>
<keyword evidence="4" id="KW-0998">Cell outer membrane</keyword>
<sequence>MGTIGAASTALVAVLLSVPAAWAGDMAGVSNSGVDWSGFYVGVQGGKAFSVIDRDSLVADVESQFQQFSCSGGLCDGRRDAFIGGLTVGYNAYYADGSLLGVEADFSYSGLDDDLTATGISALGPGQRMVANGHLRLQTPFIGTARVRMGYAFGRVLPFITAGVAVTYSNVEGGSDGTLEVQQPSGAFVPVDGASTSYGGSGFTAGWTAGGGAEYALSDDWSAKVDYLYVDLIGSDLGDPPPKLHLWRAGLNYRF</sequence>
<evidence type="ECO:0000313" key="9">
    <source>
        <dbReference type="Proteomes" id="UP000464751"/>
    </source>
</evidence>
<dbReference type="PANTHER" id="PTHR34001">
    <property type="entry name" value="BLL7405 PROTEIN"/>
    <property type="match status" value="1"/>
</dbReference>
<dbReference type="InterPro" id="IPR011250">
    <property type="entry name" value="OMP/PagP_B-barrel"/>
</dbReference>
<dbReference type="Gene3D" id="2.40.160.20">
    <property type="match status" value="1"/>
</dbReference>
<evidence type="ECO:0000256" key="4">
    <source>
        <dbReference type="ARBA" id="ARBA00023237"/>
    </source>
</evidence>
<dbReference type="GO" id="GO:0009279">
    <property type="term" value="C:cell outer membrane"/>
    <property type="evidence" value="ECO:0007669"/>
    <property type="project" value="UniProtKB-SubCell"/>
</dbReference>